<evidence type="ECO:0000256" key="3">
    <source>
        <dbReference type="ARBA" id="ARBA00022729"/>
    </source>
</evidence>
<evidence type="ECO:0000313" key="9">
    <source>
        <dbReference type="EMBL" id="KAA5415893.1"/>
    </source>
</evidence>
<evidence type="ECO:0000313" key="12">
    <source>
        <dbReference type="Proteomes" id="UP000283341"/>
    </source>
</evidence>
<evidence type="ECO:0000313" key="10">
    <source>
        <dbReference type="EMBL" id="MDT4512538.1"/>
    </source>
</evidence>
<dbReference type="SUPFAM" id="SSF48452">
    <property type="entry name" value="TPR-like"/>
    <property type="match status" value="1"/>
</dbReference>
<comment type="caution">
    <text evidence="11">The sequence shown here is derived from an EMBL/GenBank/DDBJ whole genome shotgun (WGS) entry which is preliminary data.</text>
</comment>
<dbReference type="GO" id="GO:0009279">
    <property type="term" value="C:cell outer membrane"/>
    <property type="evidence" value="ECO:0007669"/>
    <property type="project" value="UniProtKB-SubCell"/>
</dbReference>
<sequence>MKRIFKNIALMACAGLMLNACDLDEFNPSAGDASLTSFDAWSGLHSYSYSCLNDELYTAMDWLYLAEGGTDLWVAKSNGTNYKQLFNYEDPTSNYNTFQKVWKQCYSMITNCNSVINESTNLNDGDPETIKLLVAESKTLRALYYSILVCHYGPVTLNLKSSAGITGDVDLYPERSSERDIYDHIIKDLTEAIPDLGVEPYQGNRARFTKKSAKGLLARVYAQRAGLGQSKYGDANTYWKLAAETAKDLIENASSYGAYLYTDIADMWADANNRTNKEALMIAAGPDASSTAWQYIGKGNKLSAYSCGGSYSEFFNSNHKPGDKGYFYGRLNSQNWMPSKYLLYCFNPEWDKRWEYSFQYAYCEWSMVQCGWVPYSAGVKKLNKSICTKYDIQVDETVHPDSTLYPYADCNAIASSNGAGNQYPAKVWPKGDYSGDPNKLLSIGKSAEEAKKPGFAGSTKVYAIPYPVAPDDNRFNTVFVHKPLKDKSKCLYAVVVLDDLFGSNDLPYGNVDNGSEAANPPAIGNGLTSSSACPSLIKFNWSYNGVFYGSNLQIKTGDMFIMRMAEVYLLAAEAEQQLGNGTKAAEYLNVLRKRAARDQANESSWKLTTATEEDIFDEYARELCGEFSRWSLLKRHNAFESRLDQYNKRAAQSFKPYHYNRPISYEFLSTILNKEEYGDNGYGSTAGSGLVE</sequence>
<reference evidence="10" key="3">
    <citation type="submission" date="2023-08" db="EMBL/GenBank/DDBJ databases">
        <title>Reintroducing virulent viruses to syntetic microbiomes.</title>
        <authorList>
            <person name="Wilde J."/>
            <person name="Boyes R."/>
            <person name="Robinson A.V."/>
            <person name="Daisley B.A."/>
            <person name="Allen-Vercoe E."/>
        </authorList>
    </citation>
    <scope>NUCLEOTIDE SEQUENCE</scope>
    <source>
        <strain evidence="10">225I_12FAA</strain>
    </source>
</reference>
<feature type="chain" id="PRO_5042713157" evidence="6">
    <location>
        <begin position="23"/>
        <end position="692"/>
    </location>
</feature>
<comment type="subcellular location">
    <subcellularLocation>
        <location evidence="1">Cell outer membrane</location>
    </subcellularLocation>
</comment>
<dbReference type="EMBL" id="JAVSNH010000001">
    <property type="protein sequence ID" value="MDT4512538.1"/>
    <property type="molecule type" value="Genomic_DNA"/>
</dbReference>
<keyword evidence="5" id="KW-0998">Cell outer membrane</keyword>
<name>A0A412IK51_9BACE</name>
<evidence type="ECO:0000256" key="6">
    <source>
        <dbReference type="SAM" id="SignalP"/>
    </source>
</evidence>
<organism evidence="11 12">
    <name type="scientific">Bacteroides cellulosilyticus</name>
    <dbReference type="NCBI Taxonomy" id="246787"/>
    <lineage>
        <taxon>Bacteria</taxon>
        <taxon>Pseudomonadati</taxon>
        <taxon>Bacteroidota</taxon>
        <taxon>Bacteroidia</taxon>
        <taxon>Bacteroidales</taxon>
        <taxon>Bacteroidaceae</taxon>
        <taxon>Bacteroides</taxon>
    </lineage>
</organism>
<dbReference type="Proteomes" id="UP001266995">
    <property type="component" value="Unassembled WGS sequence"/>
</dbReference>
<comment type="similarity">
    <text evidence="2">Belongs to the SusD family.</text>
</comment>
<dbReference type="InterPro" id="IPR011990">
    <property type="entry name" value="TPR-like_helical_dom_sf"/>
</dbReference>
<evidence type="ECO:0000256" key="2">
    <source>
        <dbReference type="ARBA" id="ARBA00006275"/>
    </source>
</evidence>
<accession>A0A412IK51</accession>
<evidence type="ECO:0000256" key="1">
    <source>
        <dbReference type="ARBA" id="ARBA00004442"/>
    </source>
</evidence>
<evidence type="ECO:0000256" key="5">
    <source>
        <dbReference type="ARBA" id="ARBA00023237"/>
    </source>
</evidence>
<evidence type="ECO:0000256" key="4">
    <source>
        <dbReference type="ARBA" id="ARBA00023136"/>
    </source>
</evidence>
<dbReference type="RefSeq" id="WP_118402104.1">
    <property type="nucleotide sequence ID" value="NZ_JADMQL010000009.1"/>
</dbReference>
<reference evidence="9 13" key="2">
    <citation type="journal article" date="2019" name="Nat. Med.">
        <title>A library of human gut bacterial isolates paired with longitudinal multiomics data enables mechanistic microbiome research.</title>
        <authorList>
            <person name="Poyet M."/>
            <person name="Groussin M."/>
            <person name="Gibbons S.M."/>
            <person name="Avila-Pacheco J."/>
            <person name="Jiang X."/>
            <person name="Kearney S.M."/>
            <person name="Perrotta A.R."/>
            <person name="Berdy B."/>
            <person name="Zhao S."/>
            <person name="Lieberman T.D."/>
            <person name="Swanson P.K."/>
            <person name="Smith M."/>
            <person name="Roesemann S."/>
            <person name="Alexander J.E."/>
            <person name="Rich S.A."/>
            <person name="Livny J."/>
            <person name="Vlamakis H."/>
            <person name="Clish C."/>
            <person name="Bullock K."/>
            <person name="Deik A."/>
            <person name="Scott J."/>
            <person name="Pierce K.A."/>
            <person name="Xavier R.J."/>
            <person name="Alm E.J."/>
        </authorList>
    </citation>
    <scope>NUCLEOTIDE SEQUENCE [LARGE SCALE GENOMIC DNA]</scope>
    <source>
        <strain evidence="9 13">BIOML-A8</strain>
    </source>
</reference>
<dbReference type="Proteomes" id="UP000482653">
    <property type="component" value="Unassembled WGS sequence"/>
</dbReference>
<evidence type="ECO:0000313" key="11">
    <source>
        <dbReference type="EMBL" id="RGS38045.1"/>
    </source>
</evidence>
<dbReference type="Proteomes" id="UP000283341">
    <property type="component" value="Unassembled WGS sequence"/>
</dbReference>
<dbReference type="Pfam" id="PF14322">
    <property type="entry name" value="SusD-like_3"/>
    <property type="match status" value="1"/>
</dbReference>
<dbReference type="Gene3D" id="1.25.40.390">
    <property type="match status" value="2"/>
</dbReference>
<evidence type="ECO:0000259" key="8">
    <source>
        <dbReference type="Pfam" id="PF14322"/>
    </source>
</evidence>
<dbReference type="EMBL" id="QRVJ01000004">
    <property type="protein sequence ID" value="RGS38045.1"/>
    <property type="molecule type" value="Genomic_DNA"/>
</dbReference>
<proteinExistence type="inferred from homology"/>
<reference evidence="11 12" key="1">
    <citation type="submission" date="2018-08" db="EMBL/GenBank/DDBJ databases">
        <title>A genome reference for cultivated species of the human gut microbiota.</title>
        <authorList>
            <person name="Zou Y."/>
            <person name="Xue W."/>
            <person name="Luo G."/>
        </authorList>
    </citation>
    <scope>NUCLEOTIDE SEQUENCE [LARGE SCALE GENOMIC DNA]</scope>
    <source>
        <strain evidence="11 12">AF22-3AC</strain>
    </source>
</reference>
<feature type="domain" description="RagB/SusD" evidence="7">
    <location>
        <begin position="510"/>
        <end position="651"/>
    </location>
</feature>
<dbReference type="InterPro" id="IPR033985">
    <property type="entry name" value="SusD-like_N"/>
</dbReference>
<dbReference type="EMBL" id="VVYX01000027">
    <property type="protein sequence ID" value="KAA5415893.1"/>
    <property type="molecule type" value="Genomic_DNA"/>
</dbReference>
<protein>
    <submittedName>
        <fullName evidence="11">RagB/SusD family nutrient uptake outer membrane protein</fullName>
    </submittedName>
</protein>
<evidence type="ECO:0000259" key="7">
    <source>
        <dbReference type="Pfam" id="PF07980"/>
    </source>
</evidence>
<dbReference type="InterPro" id="IPR012944">
    <property type="entry name" value="SusD_RagB_dom"/>
</dbReference>
<keyword evidence="3 6" id="KW-0732">Signal</keyword>
<evidence type="ECO:0000313" key="13">
    <source>
        <dbReference type="Proteomes" id="UP000482653"/>
    </source>
</evidence>
<feature type="signal peptide" evidence="6">
    <location>
        <begin position="1"/>
        <end position="22"/>
    </location>
</feature>
<gene>
    <name evidence="11" type="ORF">DWX97_06585</name>
    <name evidence="9" type="ORF">F2Y87_19890</name>
    <name evidence="10" type="ORF">RO785_16330</name>
</gene>
<dbReference type="AlphaFoldDB" id="A0A412IK51"/>
<keyword evidence="4" id="KW-0472">Membrane</keyword>
<feature type="domain" description="SusD-like N-terminal" evidence="8">
    <location>
        <begin position="81"/>
        <end position="221"/>
    </location>
</feature>
<dbReference type="Pfam" id="PF07980">
    <property type="entry name" value="SusD_RagB"/>
    <property type="match status" value="1"/>
</dbReference>